<dbReference type="GeneID" id="24819031"/>
<proteinExistence type="inferred from homology"/>
<dbReference type="PROSITE" id="PS00917">
    <property type="entry name" value="ASN_GLN_ASE_2"/>
    <property type="match status" value="1"/>
</dbReference>
<dbReference type="Gene3D" id="3.40.50.40">
    <property type="match status" value="1"/>
</dbReference>
<dbReference type="PIRSF" id="PIRSF001220">
    <property type="entry name" value="L-ASNase_gatD"/>
    <property type="match status" value="1"/>
</dbReference>
<evidence type="ECO:0000313" key="11">
    <source>
        <dbReference type="EMBL" id="AIZ57233.1"/>
    </source>
</evidence>
<dbReference type="SMART" id="SM00870">
    <property type="entry name" value="Asparaginase"/>
    <property type="match status" value="1"/>
</dbReference>
<evidence type="ECO:0000313" key="12">
    <source>
        <dbReference type="Proteomes" id="UP000030787"/>
    </source>
</evidence>
<dbReference type="Pfam" id="PF17763">
    <property type="entry name" value="Asparaginase_C"/>
    <property type="match status" value="1"/>
</dbReference>
<evidence type="ECO:0000259" key="10">
    <source>
        <dbReference type="Pfam" id="PF18195"/>
    </source>
</evidence>
<dbReference type="PIRSF" id="PIRSF500175">
    <property type="entry name" value="Glu_ADT_D"/>
    <property type="match status" value="1"/>
</dbReference>
<dbReference type="CDD" id="cd08962">
    <property type="entry name" value="GatD"/>
    <property type="match status" value="1"/>
</dbReference>
<comment type="subunit">
    <text evidence="5 7">Heterodimer of GatD and GatE.</text>
</comment>
<accession>A0A0A7LE23</accession>
<dbReference type="InterPro" id="IPR011878">
    <property type="entry name" value="GatD"/>
</dbReference>
<dbReference type="GO" id="GO:0006520">
    <property type="term" value="P:amino acid metabolic process"/>
    <property type="evidence" value="ECO:0007669"/>
    <property type="project" value="InterPro"/>
</dbReference>
<dbReference type="KEGG" id="mear:Mpt1_c13720"/>
<dbReference type="SUPFAM" id="SSF141300">
    <property type="entry name" value="GatD N-terminal domain-like"/>
    <property type="match status" value="1"/>
</dbReference>
<evidence type="ECO:0000256" key="4">
    <source>
        <dbReference type="ARBA" id="ARBA00022917"/>
    </source>
</evidence>
<dbReference type="PRINTS" id="PR00139">
    <property type="entry name" value="ASNGLNASE"/>
</dbReference>
<dbReference type="InterPro" id="IPR027473">
    <property type="entry name" value="L-asparaginase_C"/>
</dbReference>
<dbReference type="InterPro" id="IPR036152">
    <property type="entry name" value="Asp/glu_Ase-like_sf"/>
</dbReference>
<dbReference type="GO" id="GO:0005524">
    <property type="term" value="F:ATP binding"/>
    <property type="evidence" value="ECO:0007669"/>
    <property type="project" value="UniProtKB-KW"/>
</dbReference>
<dbReference type="GO" id="GO:0006412">
    <property type="term" value="P:translation"/>
    <property type="evidence" value="ECO:0007669"/>
    <property type="project" value="UniProtKB-UniRule"/>
</dbReference>
<evidence type="ECO:0000256" key="1">
    <source>
        <dbReference type="ARBA" id="ARBA00022598"/>
    </source>
</evidence>
<dbReference type="GO" id="GO:0006450">
    <property type="term" value="P:regulation of translational fidelity"/>
    <property type="evidence" value="ECO:0007669"/>
    <property type="project" value="InterPro"/>
</dbReference>
<feature type="domain" description="Asparaginase/glutaminase C-terminal" evidence="9">
    <location>
        <begin position="307"/>
        <end position="416"/>
    </location>
</feature>
<feature type="domain" description="L-asparaginase N-terminal" evidence="8">
    <location>
        <begin position="91"/>
        <end position="285"/>
    </location>
</feature>
<dbReference type="InterPro" id="IPR040918">
    <property type="entry name" value="GatD_N"/>
</dbReference>
<dbReference type="Pfam" id="PF18195">
    <property type="entry name" value="GatD_N"/>
    <property type="match status" value="1"/>
</dbReference>
<keyword evidence="1 5" id="KW-0436">Ligase</keyword>
<dbReference type="RefSeq" id="WP_052399333.1">
    <property type="nucleotide sequence ID" value="NZ_CP010070.1"/>
</dbReference>
<organism evidence="11 12">
    <name type="scientific">Candidatus Methanoplasma termitum</name>
    <dbReference type="NCBI Taxonomy" id="1577791"/>
    <lineage>
        <taxon>Archaea</taxon>
        <taxon>Methanobacteriati</taxon>
        <taxon>Thermoplasmatota</taxon>
        <taxon>Thermoplasmata</taxon>
        <taxon>Methanomassiliicoccales</taxon>
        <taxon>Methanomassiliicoccaceae</taxon>
        <taxon>Candidatus Methanoplasma</taxon>
    </lineage>
</organism>
<dbReference type="EMBL" id="CP010070">
    <property type="protein sequence ID" value="AIZ57233.1"/>
    <property type="molecule type" value="Genomic_DNA"/>
</dbReference>
<evidence type="ECO:0000256" key="7">
    <source>
        <dbReference type="RuleBase" id="RU004457"/>
    </source>
</evidence>
<feature type="active site" evidence="5">
    <location>
        <position position="255"/>
    </location>
</feature>
<dbReference type="InterPro" id="IPR006033">
    <property type="entry name" value="AsnA_fam"/>
</dbReference>
<dbReference type="Gene3D" id="2.30.30.520">
    <property type="match status" value="1"/>
</dbReference>
<evidence type="ECO:0000256" key="5">
    <source>
        <dbReference type="HAMAP-Rule" id="MF_00586"/>
    </source>
</evidence>
<dbReference type="NCBIfam" id="NF003217">
    <property type="entry name" value="PRK04183.1"/>
    <property type="match status" value="1"/>
</dbReference>
<comment type="similarity">
    <text evidence="5 7">Belongs to the asparaginase 1 family. GatD subfamily.</text>
</comment>
<evidence type="ECO:0000256" key="2">
    <source>
        <dbReference type="ARBA" id="ARBA00022741"/>
    </source>
</evidence>
<feature type="active site" evidence="5 6">
    <location>
        <position position="176"/>
    </location>
</feature>
<reference evidence="11 12" key="1">
    <citation type="journal article" date="2014" name="Appl. Environ. Microbiol.">
        <title>Comparative Genome Analysis of 'Candidatus Methanoplasma termitum' Indicates a New Mode of Energy Metabolism in the Seventh Order of Methanogens.</title>
        <authorList>
            <person name="Lang K."/>
            <person name="Schuldes J."/>
            <person name="Klingl A."/>
            <person name="Poehlein A."/>
            <person name="Daniel R."/>
            <person name="Brune A."/>
        </authorList>
    </citation>
    <scope>NUCLEOTIDE SEQUENCE [LARGE SCALE GENOMIC DNA]</scope>
    <source>
        <strain evidence="12">Mpt1</strain>
    </source>
</reference>
<dbReference type="InterPro" id="IPR027475">
    <property type="entry name" value="Asparaginase/glutaminase_AS2"/>
</dbReference>
<evidence type="ECO:0000259" key="8">
    <source>
        <dbReference type="Pfam" id="PF00710"/>
    </source>
</evidence>
<feature type="active site" evidence="5">
    <location>
        <position position="100"/>
    </location>
</feature>
<name>A0A0A7LE23_9ARCH</name>
<dbReference type="EC" id="6.3.5.-" evidence="5 7"/>
<dbReference type="GO" id="GO:0004067">
    <property type="term" value="F:asparaginase activity"/>
    <property type="evidence" value="ECO:0007669"/>
    <property type="project" value="UniProtKB-UniRule"/>
</dbReference>
<dbReference type="AlphaFoldDB" id="A0A0A7LE23"/>
<feature type="active site" evidence="5">
    <location>
        <position position="177"/>
    </location>
</feature>
<keyword evidence="2 5" id="KW-0547">Nucleotide-binding</keyword>
<dbReference type="InterPro" id="IPR027474">
    <property type="entry name" value="L-asparaginase_N"/>
</dbReference>
<dbReference type="InterPro" id="IPR037222">
    <property type="entry name" value="GatD_N_sf"/>
</dbReference>
<sequence length="432" mass="46101">MSYSVSLSKLLEGIGAKEGSKLSVASKGKTYTGILMPHHDFSGKDIIVLKLSSGYNVGVKVEPGTEIKVLGQQEPRRIKESKEEGKPGLPKISFIGTGGTIASNTDYRTGALHPALSASEIVDIVPGLRDVANISAKMLFSVFSENMSVEHWQKLAEAVASEINGGADAVIILHGTDTMGYTAAALSFMLGDVPKPVVLVGAQRSPDRPSSDAPSNILAAARFCVSGRTAGVFVVMHKGLGDDLFAVHAGTRVRKMHTSRRDAFESINVPPVAIVDENGKIEFKMKGKDVTSEKVVAKTKMERSTILLQYYPGMDPALFEGIMMKSKGIVISGTGLGHVGESMVPLIKKACDNGSVVVITSQCLNGRTNLNVYDTGRDMLTAGAIAVLDMLPETAYVKLMWALANSKNAEGAKKLMMAPIAEEMGDRRFVDE</sequence>
<dbReference type="PANTHER" id="PTHR11707">
    <property type="entry name" value="L-ASPARAGINASE"/>
    <property type="match status" value="1"/>
</dbReference>
<dbReference type="Gene3D" id="3.40.50.1170">
    <property type="entry name" value="L-asparaginase, N-terminal domain"/>
    <property type="match status" value="1"/>
</dbReference>
<dbReference type="HOGENOM" id="CLU_019134_2_1_2"/>
<keyword evidence="3 5" id="KW-0067">ATP-binding</keyword>
<dbReference type="NCBIfam" id="TIGR00519">
    <property type="entry name" value="asnASE_I"/>
    <property type="match status" value="1"/>
</dbReference>
<comment type="catalytic activity">
    <reaction evidence="5 7">
        <text>L-glutamyl-tRNA(Gln) + L-glutamine + ATP + H2O = L-glutaminyl-tRNA(Gln) + L-glutamate + ADP + phosphate + H(+)</text>
        <dbReference type="Rhea" id="RHEA:17521"/>
        <dbReference type="Rhea" id="RHEA-COMP:9681"/>
        <dbReference type="Rhea" id="RHEA-COMP:9684"/>
        <dbReference type="ChEBI" id="CHEBI:15377"/>
        <dbReference type="ChEBI" id="CHEBI:15378"/>
        <dbReference type="ChEBI" id="CHEBI:29985"/>
        <dbReference type="ChEBI" id="CHEBI:30616"/>
        <dbReference type="ChEBI" id="CHEBI:43474"/>
        <dbReference type="ChEBI" id="CHEBI:58359"/>
        <dbReference type="ChEBI" id="CHEBI:78520"/>
        <dbReference type="ChEBI" id="CHEBI:78521"/>
        <dbReference type="ChEBI" id="CHEBI:456216"/>
    </reaction>
</comment>
<dbReference type="NCBIfam" id="TIGR02153">
    <property type="entry name" value="gatD_arch"/>
    <property type="match status" value="1"/>
</dbReference>
<dbReference type="STRING" id="1577791.Mpt1_c13720"/>
<dbReference type="OrthoDB" id="371959at2157"/>
<dbReference type="PANTHER" id="PTHR11707:SF28">
    <property type="entry name" value="60 KDA LYSOPHOSPHOLIPASE"/>
    <property type="match status" value="1"/>
</dbReference>
<evidence type="ECO:0000256" key="3">
    <source>
        <dbReference type="ARBA" id="ARBA00022840"/>
    </source>
</evidence>
<dbReference type="PROSITE" id="PS51732">
    <property type="entry name" value="ASN_GLN_ASE_3"/>
    <property type="match status" value="1"/>
</dbReference>
<dbReference type="SUPFAM" id="SSF53774">
    <property type="entry name" value="Glutaminase/Asparaginase"/>
    <property type="match status" value="1"/>
</dbReference>
<comment type="function">
    <text evidence="5 7">Allows the formation of correctly charged Gln-tRNA(Gln) through the transamidation of misacylated Glu-tRNA(Gln) in organisms which lack glutaminyl-tRNA synthetase. The reaction takes place in the presence of glutamine and ATP through an activated gamma-phospho-Glu-tRNA(Gln). The GatDE system is specific for glutamate and does not act on aspartate.</text>
</comment>
<gene>
    <name evidence="5 11" type="primary">gatD</name>
    <name evidence="11" type="ORF">Mpt1_c13720</name>
</gene>
<dbReference type="InterPro" id="IPR040919">
    <property type="entry name" value="Asparaginase_C"/>
</dbReference>
<feature type="domain" description="GatD N-terminal" evidence="10">
    <location>
        <begin position="16"/>
        <end position="70"/>
    </location>
</feature>
<dbReference type="Proteomes" id="UP000030787">
    <property type="component" value="Chromosome"/>
</dbReference>
<keyword evidence="4 5" id="KW-0648">Protein biosynthesis</keyword>
<dbReference type="InterPro" id="IPR037152">
    <property type="entry name" value="L-asparaginase_N_sf"/>
</dbReference>
<dbReference type="InterPro" id="IPR006034">
    <property type="entry name" value="Asparaginase/glutaminase-like"/>
</dbReference>
<dbReference type="GO" id="GO:0050567">
    <property type="term" value="F:glutaminyl-tRNA synthase (glutamine-hydrolyzing) activity"/>
    <property type="evidence" value="ECO:0007669"/>
    <property type="project" value="UniProtKB-UniRule"/>
</dbReference>
<keyword evidence="12" id="KW-1185">Reference proteome</keyword>
<evidence type="ECO:0000256" key="6">
    <source>
        <dbReference type="PROSITE-ProRule" id="PRU10100"/>
    </source>
</evidence>
<dbReference type="Pfam" id="PF00710">
    <property type="entry name" value="Asparaginase"/>
    <property type="match status" value="1"/>
</dbReference>
<evidence type="ECO:0000259" key="9">
    <source>
        <dbReference type="Pfam" id="PF17763"/>
    </source>
</evidence>
<dbReference type="HAMAP" id="MF_00586">
    <property type="entry name" value="GatD"/>
    <property type="match status" value="1"/>
</dbReference>
<protein>
    <recommendedName>
        <fullName evidence="5 7">Glutamyl-tRNA(Gln) amidotransferase subunit D</fullName>
        <shortName evidence="5">Glu-ADT subunit D</shortName>
        <ecNumber evidence="5 7">6.3.5.-</ecNumber>
    </recommendedName>
</protein>